<dbReference type="CDD" id="cd09272">
    <property type="entry name" value="RNase_HI_RT_Ty1"/>
    <property type="match status" value="1"/>
</dbReference>
<evidence type="ECO:0000256" key="5">
    <source>
        <dbReference type="ARBA" id="ARBA00022695"/>
    </source>
</evidence>
<dbReference type="InterPro" id="IPR057670">
    <property type="entry name" value="SH3_retrovirus"/>
</dbReference>
<dbReference type="InterPro" id="IPR001584">
    <property type="entry name" value="Integrase_cat-core"/>
</dbReference>
<dbReference type="InterPro" id="IPR036397">
    <property type="entry name" value="RNaseH_sf"/>
</dbReference>
<keyword evidence="12" id="KW-0067">ATP-binding</keyword>
<keyword evidence="20" id="KW-0511">Multifunctional enzyme</keyword>
<evidence type="ECO:0000256" key="11">
    <source>
        <dbReference type="ARBA" id="ARBA00022801"/>
    </source>
</evidence>
<evidence type="ECO:0000313" key="25">
    <source>
        <dbReference type="EMBL" id="PLW27210.1"/>
    </source>
</evidence>
<evidence type="ECO:0000256" key="15">
    <source>
        <dbReference type="ARBA" id="ARBA00022908"/>
    </source>
</evidence>
<keyword evidence="10" id="KW-0255">Endonuclease</keyword>
<dbReference type="GO" id="GO:0005524">
    <property type="term" value="F:ATP binding"/>
    <property type="evidence" value="ECO:0007669"/>
    <property type="project" value="UniProtKB-KW"/>
</dbReference>
<evidence type="ECO:0000256" key="7">
    <source>
        <dbReference type="ARBA" id="ARBA00022723"/>
    </source>
</evidence>
<evidence type="ECO:0000256" key="19">
    <source>
        <dbReference type="ARBA" id="ARBA00023172"/>
    </source>
</evidence>
<dbReference type="Pfam" id="PF25597">
    <property type="entry name" value="SH3_retrovirus"/>
    <property type="match status" value="1"/>
</dbReference>
<keyword evidence="11" id="KW-0378">Hydrolase</keyword>
<name>A0A2N5TNW8_9BASI</name>
<evidence type="ECO:0000256" key="2">
    <source>
        <dbReference type="ARBA" id="ARBA00022578"/>
    </source>
</evidence>
<dbReference type="InterPro" id="IPR043502">
    <property type="entry name" value="DNA/RNA_pol_sf"/>
</dbReference>
<dbReference type="Pfam" id="PF07727">
    <property type="entry name" value="RVT_2"/>
    <property type="match status" value="1"/>
</dbReference>
<sequence length="1212" mass="135566">MWLKLEGHYQSKAITNQAKVYNNFLALKFKGTNMDQFISDLTGHISNLSAVGLKIGIPKDFQLHENLFCKLILDKIPSSLIHTQEVLIQNQPLTVESLTKLLKNRSRDDTTIRIKSKESAMKAVSQSSVKCKNGQDNPLVTSHLEENCFELYPEQKIHMEKRCAKARAKGKAKKASAKESESVSNVWRACVMRVSKSKELGPNTAYLDSAASHHMVTERRAFSTYSTNSTCKIKLLTVSPGKGIVHVKTLSGKVIKLERLHVPKLVGNLISLGCLMQRGCLMVLTGKLTSNLVCKGVPMFKVKLSKRNVLLIKLDVVKCKSSHLALLSTKSQSDIENLHRRAGHPSNDSLKRMHNLSDFTINCEACSLSKSHCLPYHSSLPKSSHCLENIHFDLSGCINPSTSDGYNYYFKLTDHYSSCKFFYLLRRKSEAFECFKKFHKSVTTLHSCPIKRITTDGGGEFNLIEFKEFLESNGIASNITAPYTSQQNLVAKRGNYITAKKARTLLKQANLPLWMWGYAVEAAVFLENVTPTRKNDWVSVYELWFFRPFDQSHLRPFGCRAFINLPKAKQQLKFLDTARKGIMVGYQLGMHNWRILREDKKVELSHDVTFDKTFYPGISTLDSAGLQSPPSSLIEELTVDDQFNPNVLPSGETLVVDDSGDSDLEVESLLVESSLPPPAPSDSRVPSPERGPGLSHPPQPGFDIVLQPVNQKAPQDISSAVDEGNIISHKRRACLAMADEDWDFNVQCFHAGAQFYDQMLKAPKSFSKAMKSPNSASWKEAIDSELAAMDWLRKFDENGALTKYKAGLSAAGNFQIEGINYSQTYAPTICPTALRALLSKGAAKGLLIHQMDVKNAFLNGNLDKTIYLRPPAGLHVPKGKCLLLVKSIYGLKQAPHIWHQELSAFFFKDVDQFKNIVLAKYLMEDLGPLRHLLGMKIEHVGKTLHISQGVYAEKVLALYGMDQACMASTPFVPNKRLLPASQKQKDDFQAKGINYRQLVGLLSYLAVSTRPNISFAMSQLSQYLEKPGTNHWDASIHLLRYLAGTRSLGLTLGSTGSSLTLYTDADYTNDVITSYSYYGYILLLGKSLLSWKSKKYLSVSSSTTEAEYTGLYEAGCEATWLVQLLNSLNIPHHGLVLIMCNNQVAISLSKNTEFHDRTKHFRVHLHWIREKVTSGEVDPIYISTHSNLTDFSTKSLMKVKHHQCIEGINLLG</sequence>
<comment type="caution">
    <text evidence="25">The sequence shown here is derived from an EMBL/GenBank/DDBJ whole genome shotgun (WGS) entry which is preliminary data.</text>
</comment>
<evidence type="ECO:0000256" key="14">
    <source>
        <dbReference type="ARBA" id="ARBA00022884"/>
    </source>
</evidence>
<feature type="region of interest" description="Disordered" evidence="23">
    <location>
        <begin position="672"/>
        <end position="702"/>
    </location>
</feature>
<dbReference type="InterPro" id="IPR039537">
    <property type="entry name" value="Retrotran_Ty1/copia-like"/>
</dbReference>
<comment type="catalytic activity">
    <reaction evidence="21">
        <text>DNA(n) + a 2'-deoxyribonucleoside 5'-triphosphate = DNA(n+1) + diphosphate</text>
        <dbReference type="Rhea" id="RHEA:22508"/>
        <dbReference type="Rhea" id="RHEA-COMP:17339"/>
        <dbReference type="Rhea" id="RHEA-COMP:17340"/>
        <dbReference type="ChEBI" id="CHEBI:33019"/>
        <dbReference type="ChEBI" id="CHEBI:61560"/>
        <dbReference type="ChEBI" id="CHEBI:173112"/>
        <dbReference type="EC" id="2.7.7.49"/>
    </reaction>
</comment>
<dbReference type="Proteomes" id="UP000235388">
    <property type="component" value="Unassembled WGS sequence"/>
</dbReference>
<evidence type="ECO:0000256" key="20">
    <source>
        <dbReference type="ARBA" id="ARBA00023268"/>
    </source>
</evidence>
<keyword evidence="6" id="KW-0540">Nuclease</keyword>
<proteinExistence type="predicted"/>
<comment type="catalytic activity">
    <reaction evidence="22">
        <text>DNA(n) + a 2'-deoxyribonucleoside 5'-triphosphate = DNA(n+1) + diphosphate</text>
        <dbReference type="Rhea" id="RHEA:22508"/>
        <dbReference type="Rhea" id="RHEA-COMP:17339"/>
        <dbReference type="Rhea" id="RHEA-COMP:17340"/>
        <dbReference type="ChEBI" id="CHEBI:33019"/>
        <dbReference type="ChEBI" id="CHEBI:61560"/>
        <dbReference type="ChEBI" id="CHEBI:173112"/>
        <dbReference type="EC" id="2.7.7.7"/>
    </reaction>
</comment>
<dbReference type="GO" id="GO:0046872">
    <property type="term" value="F:metal ion binding"/>
    <property type="evidence" value="ECO:0007669"/>
    <property type="project" value="UniProtKB-KW"/>
</dbReference>
<dbReference type="PANTHER" id="PTHR42648">
    <property type="entry name" value="TRANSPOSASE, PUTATIVE-RELATED"/>
    <property type="match status" value="1"/>
</dbReference>
<protein>
    <recommendedName>
        <fullName evidence="24">Integrase catalytic domain-containing protein</fullName>
    </recommendedName>
</protein>
<keyword evidence="19" id="KW-0233">DNA recombination</keyword>
<keyword evidence="17" id="KW-0239">DNA-directed DNA polymerase</keyword>
<dbReference type="GO" id="GO:0003887">
    <property type="term" value="F:DNA-directed DNA polymerase activity"/>
    <property type="evidence" value="ECO:0007669"/>
    <property type="project" value="UniProtKB-KW"/>
</dbReference>
<dbReference type="Pfam" id="PF22936">
    <property type="entry name" value="Pol_BBD"/>
    <property type="match status" value="1"/>
</dbReference>
<evidence type="ECO:0000256" key="16">
    <source>
        <dbReference type="ARBA" id="ARBA00022918"/>
    </source>
</evidence>
<keyword evidence="17" id="KW-0808">Transferase</keyword>
<organism evidence="25 26">
    <name type="scientific">Puccinia coronata f. sp. avenae</name>
    <dbReference type="NCBI Taxonomy" id="200324"/>
    <lineage>
        <taxon>Eukaryota</taxon>
        <taxon>Fungi</taxon>
        <taxon>Dikarya</taxon>
        <taxon>Basidiomycota</taxon>
        <taxon>Pucciniomycotina</taxon>
        <taxon>Pucciniomycetes</taxon>
        <taxon>Pucciniales</taxon>
        <taxon>Pucciniaceae</taxon>
        <taxon>Puccinia</taxon>
    </lineage>
</organism>
<evidence type="ECO:0000256" key="13">
    <source>
        <dbReference type="ARBA" id="ARBA00022842"/>
    </source>
</evidence>
<evidence type="ECO:0000256" key="17">
    <source>
        <dbReference type="ARBA" id="ARBA00022932"/>
    </source>
</evidence>
<keyword evidence="2" id="KW-0815">Transposition</keyword>
<keyword evidence="13" id="KW-0460">Magnesium</keyword>
<dbReference type="GO" id="GO:0005634">
    <property type="term" value="C:nucleus"/>
    <property type="evidence" value="ECO:0007669"/>
    <property type="project" value="UniProtKB-ARBA"/>
</dbReference>
<keyword evidence="14" id="KW-0694">RNA-binding</keyword>
<evidence type="ECO:0000256" key="23">
    <source>
        <dbReference type="SAM" id="MobiDB-lite"/>
    </source>
</evidence>
<dbReference type="SUPFAM" id="SSF56672">
    <property type="entry name" value="DNA/RNA polymerases"/>
    <property type="match status" value="1"/>
</dbReference>
<keyword evidence="9" id="KW-0064">Aspartyl protease</keyword>
<evidence type="ECO:0000256" key="22">
    <source>
        <dbReference type="ARBA" id="ARBA00049244"/>
    </source>
</evidence>
<keyword evidence="5" id="KW-0548">Nucleotidyltransferase</keyword>
<evidence type="ECO:0000256" key="4">
    <source>
        <dbReference type="ARBA" id="ARBA00022670"/>
    </source>
</evidence>
<evidence type="ECO:0000313" key="26">
    <source>
        <dbReference type="Proteomes" id="UP000235388"/>
    </source>
</evidence>
<keyword evidence="18" id="KW-0917">Virion maturation</keyword>
<keyword evidence="8" id="KW-0547">Nucleotide-binding</keyword>
<evidence type="ECO:0000256" key="18">
    <source>
        <dbReference type="ARBA" id="ARBA00023113"/>
    </source>
</evidence>
<dbReference type="InterPro" id="IPR054722">
    <property type="entry name" value="PolX-like_BBD"/>
</dbReference>
<dbReference type="GO" id="GO:0006508">
    <property type="term" value="P:proteolysis"/>
    <property type="evidence" value="ECO:0007669"/>
    <property type="project" value="UniProtKB-KW"/>
</dbReference>
<gene>
    <name evidence="25" type="ORF">PCANC_27726</name>
</gene>
<dbReference type="PANTHER" id="PTHR42648:SF11">
    <property type="entry name" value="TRANSPOSON TY4-P GAG-POL POLYPROTEIN"/>
    <property type="match status" value="1"/>
</dbReference>
<comment type="function">
    <text evidence="1">The aspartyl protease (PR) mediates the proteolytic cleavages of the Gag and Gag-Pol polyproteins after assembly of the VLP.</text>
</comment>
<evidence type="ECO:0000256" key="3">
    <source>
        <dbReference type="ARBA" id="ARBA00022612"/>
    </source>
</evidence>
<dbReference type="EMBL" id="PGCJ01000498">
    <property type="protein sequence ID" value="PLW27210.1"/>
    <property type="molecule type" value="Genomic_DNA"/>
</dbReference>
<dbReference type="InterPro" id="IPR012337">
    <property type="entry name" value="RNaseH-like_sf"/>
</dbReference>
<evidence type="ECO:0000256" key="21">
    <source>
        <dbReference type="ARBA" id="ARBA00048173"/>
    </source>
</evidence>
<evidence type="ECO:0000259" key="24">
    <source>
        <dbReference type="PROSITE" id="PS50994"/>
    </source>
</evidence>
<dbReference type="GO" id="GO:0004190">
    <property type="term" value="F:aspartic-type endopeptidase activity"/>
    <property type="evidence" value="ECO:0007669"/>
    <property type="project" value="UniProtKB-KW"/>
</dbReference>
<dbReference type="AlphaFoldDB" id="A0A2N5TNW8"/>
<evidence type="ECO:0000256" key="10">
    <source>
        <dbReference type="ARBA" id="ARBA00022759"/>
    </source>
</evidence>
<dbReference type="GO" id="GO:0006310">
    <property type="term" value="P:DNA recombination"/>
    <property type="evidence" value="ECO:0007669"/>
    <property type="project" value="UniProtKB-KW"/>
</dbReference>
<evidence type="ECO:0000256" key="6">
    <source>
        <dbReference type="ARBA" id="ARBA00022722"/>
    </source>
</evidence>
<dbReference type="Gene3D" id="3.30.420.10">
    <property type="entry name" value="Ribonuclease H-like superfamily/Ribonuclease H"/>
    <property type="match status" value="1"/>
</dbReference>
<evidence type="ECO:0000256" key="8">
    <source>
        <dbReference type="ARBA" id="ARBA00022741"/>
    </source>
</evidence>
<reference evidence="25 26" key="1">
    <citation type="submission" date="2017-11" db="EMBL/GenBank/DDBJ databases">
        <title>De novo assembly and phasing of dikaryotic genomes from two isolates of Puccinia coronata f. sp. avenae, the causal agent of oat crown rust.</title>
        <authorList>
            <person name="Miller M.E."/>
            <person name="Zhang Y."/>
            <person name="Omidvar V."/>
            <person name="Sperschneider J."/>
            <person name="Schwessinger B."/>
            <person name="Raley C."/>
            <person name="Palmer J.M."/>
            <person name="Garnica D."/>
            <person name="Upadhyaya N."/>
            <person name="Rathjen J."/>
            <person name="Taylor J.M."/>
            <person name="Park R.F."/>
            <person name="Dodds P.N."/>
            <person name="Hirsch C.D."/>
            <person name="Kianian S.F."/>
            <person name="Figueroa M."/>
        </authorList>
    </citation>
    <scope>NUCLEOTIDE SEQUENCE [LARGE SCALE GENOMIC DNA]</scope>
    <source>
        <strain evidence="25">12NC29</strain>
    </source>
</reference>
<dbReference type="InterPro" id="IPR013103">
    <property type="entry name" value="RVT_2"/>
</dbReference>
<dbReference type="STRING" id="200324.A0A2N5TNW8"/>
<dbReference type="GO" id="GO:0004519">
    <property type="term" value="F:endonuclease activity"/>
    <property type="evidence" value="ECO:0007669"/>
    <property type="project" value="UniProtKB-KW"/>
</dbReference>
<evidence type="ECO:0000256" key="1">
    <source>
        <dbReference type="ARBA" id="ARBA00002180"/>
    </source>
</evidence>
<dbReference type="SUPFAM" id="SSF53098">
    <property type="entry name" value="Ribonuclease H-like"/>
    <property type="match status" value="1"/>
</dbReference>
<keyword evidence="7" id="KW-0479">Metal-binding</keyword>
<dbReference type="GO" id="GO:0032196">
    <property type="term" value="P:transposition"/>
    <property type="evidence" value="ECO:0007669"/>
    <property type="project" value="UniProtKB-KW"/>
</dbReference>
<evidence type="ECO:0000256" key="12">
    <source>
        <dbReference type="ARBA" id="ARBA00022840"/>
    </source>
</evidence>
<evidence type="ECO:0000256" key="9">
    <source>
        <dbReference type="ARBA" id="ARBA00022750"/>
    </source>
</evidence>
<keyword evidence="15" id="KW-0229">DNA integration</keyword>
<dbReference type="PROSITE" id="PS50994">
    <property type="entry name" value="INTEGRASE"/>
    <property type="match status" value="1"/>
</dbReference>
<keyword evidence="3" id="KW-1188">Viral release from host cell</keyword>
<dbReference type="GO" id="GO:0015074">
    <property type="term" value="P:DNA integration"/>
    <property type="evidence" value="ECO:0007669"/>
    <property type="project" value="UniProtKB-KW"/>
</dbReference>
<dbReference type="GO" id="GO:0003723">
    <property type="term" value="F:RNA binding"/>
    <property type="evidence" value="ECO:0007669"/>
    <property type="project" value="UniProtKB-KW"/>
</dbReference>
<accession>A0A2N5TNW8</accession>
<feature type="domain" description="Integrase catalytic" evidence="24">
    <location>
        <begin position="377"/>
        <end position="548"/>
    </location>
</feature>
<keyword evidence="26" id="KW-1185">Reference proteome</keyword>
<keyword evidence="16" id="KW-0695">RNA-directed DNA polymerase</keyword>
<dbReference type="GO" id="GO:0003964">
    <property type="term" value="F:RNA-directed DNA polymerase activity"/>
    <property type="evidence" value="ECO:0007669"/>
    <property type="project" value="UniProtKB-KW"/>
</dbReference>
<dbReference type="OrthoDB" id="2686693at2759"/>
<keyword evidence="4" id="KW-0645">Protease</keyword>